<reference evidence="1" key="2">
    <citation type="submission" date="2022-06" db="UniProtKB">
        <authorList>
            <consortium name="EnsemblMetazoa"/>
        </authorList>
    </citation>
    <scope>IDENTIFICATION</scope>
</reference>
<proteinExistence type="predicted"/>
<keyword evidence="2" id="KW-1185">Reference proteome</keyword>
<dbReference type="EMBL" id="CMVM020000148">
    <property type="status" value="NOT_ANNOTATED_CDS"/>
    <property type="molecule type" value="Genomic_DNA"/>
</dbReference>
<evidence type="ECO:0000313" key="2">
    <source>
        <dbReference type="Proteomes" id="UP000024404"/>
    </source>
</evidence>
<accession>A0A8R1TVB9</accession>
<dbReference type="Proteomes" id="UP000024404">
    <property type="component" value="Unassembled WGS sequence"/>
</dbReference>
<dbReference type="EnsemblMetazoa" id="OVOC5095.1">
    <property type="protein sequence ID" value="OVOC5095.1"/>
    <property type="gene ID" value="WBGene00241904"/>
</dbReference>
<sequence>MLTAVYLCTSQEVAVSFDQLLRWSTNSSWSDKLEEITRRRGSGSEPVIIGISNILIRENNDVISGLQQRGRTTSFRRAIEASWVVLVVTISTSQQYL</sequence>
<protein>
    <submittedName>
        <fullName evidence="1">Uncharacterized protein</fullName>
    </submittedName>
</protein>
<organism evidence="1 2">
    <name type="scientific">Onchocerca volvulus</name>
    <dbReference type="NCBI Taxonomy" id="6282"/>
    <lineage>
        <taxon>Eukaryota</taxon>
        <taxon>Metazoa</taxon>
        <taxon>Ecdysozoa</taxon>
        <taxon>Nematoda</taxon>
        <taxon>Chromadorea</taxon>
        <taxon>Rhabditida</taxon>
        <taxon>Spirurina</taxon>
        <taxon>Spiruromorpha</taxon>
        <taxon>Filarioidea</taxon>
        <taxon>Onchocercidae</taxon>
        <taxon>Onchocerca</taxon>
    </lineage>
</organism>
<dbReference type="AlphaFoldDB" id="A0A8R1TVB9"/>
<evidence type="ECO:0000313" key="1">
    <source>
        <dbReference type="EnsemblMetazoa" id="OVOC5095.1"/>
    </source>
</evidence>
<name>A0A8R1TVB9_ONCVO</name>
<reference evidence="2" key="1">
    <citation type="submission" date="2013-10" db="EMBL/GenBank/DDBJ databases">
        <title>Genome sequencing of Onchocerca volvulus.</title>
        <authorList>
            <person name="Cotton J."/>
            <person name="Tsai J."/>
            <person name="Stanley E."/>
            <person name="Tracey A."/>
            <person name="Holroyd N."/>
            <person name="Lustigman S."/>
            <person name="Berriman M."/>
        </authorList>
    </citation>
    <scope>NUCLEOTIDE SEQUENCE</scope>
</reference>